<evidence type="ECO:0000256" key="2">
    <source>
        <dbReference type="ARBA" id="ARBA00022553"/>
    </source>
</evidence>
<evidence type="ECO:0000313" key="5">
    <source>
        <dbReference type="Proteomes" id="UP000278222"/>
    </source>
</evidence>
<dbReference type="Gene3D" id="1.10.1200.10">
    <property type="entry name" value="ACP-like"/>
    <property type="match status" value="1"/>
</dbReference>
<dbReference type="InterPro" id="IPR036736">
    <property type="entry name" value="ACP-like_sf"/>
</dbReference>
<reference evidence="4 5" key="1">
    <citation type="submission" date="2018-11" db="EMBL/GenBank/DDBJ databases">
        <title>Genomic Encyclopedia of Type Strains, Phase IV (KMG-IV): sequencing the most valuable type-strain genomes for metagenomic binning, comparative biology and taxonomic classification.</title>
        <authorList>
            <person name="Goeker M."/>
        </authorList>
    </citation>
    <scope>NUCLEOTIDE SEQUENCE [LARGE SCALE GENOMIC DNA]</scope>
    <source>
        <strain evidence="4 5">DSM 5900</strain>
    </source>
</reference>
<accession>A0A3N1M9G3</accession>
<name>A0A3N1M9G3_9PROT</name>
<gene>
    <name evidence="4" type="ORF">EDC65_2119</name>
</gene>
<evidence type="ECO:0000256" key="1">
    <source>
        <dbReference type="ARBA" id="ARBA00022450"/>
    </source>
</evidence>
<dbReference type="EMBL" id="RJKX01000013">
    <property type="protein sequence ID" value="ROQ00323.1"/>
    <property type="molecule type" value="Genomic_DNA"/>
</dbReference>
<dbReference type="InterPro" id="IPR003231">
    <property type="entry name" value="ACP"/>
</dbReference>
<dbReference type="RefSeq" id="WP_123689617.1">
    <property type="nucleotide sequence ID" value="NZ_AP019700.1"/>
</dbReference>
<dbReference type="PANTHER" id="PTHR20863:SF76">
    <property type="entry name" value="CARRIER DOMAIN-CONTAINING PROTEIN"/>
    <property type="match status" value="1"/>
</dbReference>
<keyword evidence="2" id="KW-0597">Phosphoprotein</keyword>
<dbReference type="GO" id="GO:0000035">
    <property type="term" value="F:acyl binding"/>
    <property type="evidence" value="ECO:0007669"/>
    <property type="project" value="TreeGrafter"/>
</dbReference>
<dbReference type="GO" id="GO:0000036">
    <property type="term" value="F:acyl carrier activity"/>
    <property type="evidence" value="ECO:0007669"/>
    <property type="project" value="TreeGrafter"/>
</dbReference>
<dbReference type="OrthoDB" id="287644at2"/>
<evidence type="ECO:0000313" key="4">
    <source>
        <dbReference type="EMBL" id="ROQ00323.1"/>
    </source>
</evidence>
<keyword evidence="5" id="KW-1185">Reference proteome</keyword>
<organism evidence="4 5">
    <name type="scientific">Stella humosa</name>
    <dbReference type="NCBI Taxonomy" id="94"/>
    <lineage>
        <taxon>Bacteria</taxon>
        <taxon>Pseudomonadati</taxon>
        <taxon>Pseudomonadota</taxon>
        <taxon>Alphaproteobacteria</taxon>
        <taxon>Rhodospirillales</taxon>
        <taxon>Stellaceae</taxon>
        <taxon>Stella</taxon>
    </lineage>
</organism>
<dbReference type="PROSITE" id="PS50075">
    <property type="entry name" value="CARRIER"/>
    <property type="match status" value="1"/>
</dbReference>
<evidence type="ECO:0000259" key="3">
    <source>
        <dbReference type="PROSITE" id="PS50075"/>
    </source>
</evidence>
<feature type="domain" description="Carrier" evidence="3">
    <location>
        <begin position="2"/>
        <end position="79"/>
    </location>
</feature>
<dbReference type="Proteomes" id="UP000278222">
    <property type="component" value="Unassembled WGS sequence"/>
</dbReference>
<sequence length="82" mass="9217">MQSIEALEERIIAELRSVVEQNIPISKTTDISRDLGLDSLTIMNFVMKLEDAFDISIPLEMLPEIQTVADLARTIQDIQSKA</sequence>
<keyword evidence="1" id="KW-0596">Phosphopantetheine</keyword>
<dbReference type="PANTHER" id="PTHR20863">
    <property type="entry name" value="ACYL CARRIER PROTEIN"/>
    <property type="match status" value="1"/>
</dbReference>
<dbReference type="Pfam" id="PF00550">
    <property type="entry name" value="PP-binding"/>
    <property type="match status" value="1"/>
</dbReference>
<dbReference type="InterPro" id="IPR009081">
    <property type="entry name" value="PP-bd_ACP"/>
</dbReference>
<proteinExistence type="predicted"/>
<comment type="caution">
    <text evidence="4">The sequence shown here is derived from an EMBL/GenBank/DDBJ whole genome shotgun (WGS) entry which is preliminary data.</text>
</comment>
<protein>
    <submittedName>
        <fullName evidence="4">Acyl carrier protein</fullName>
    </submittedName>
</protein>
<dbReference type="SUPFAM" id="SSF47336">
    <property type="entry name" value="ACP-like"/>
    <property type="match status" value="1"/>
</dbReference>
<dbReference type="AlphaFoldDB" id="A0A3N1M9G3"/>